<reference evidence="3" key="1">
    <citation type="journal article" date="2020" name="Genome Biol.">
        <title>Gamete binning: chromosome-level and haplotype-resolved genome assembly enabled by high-throughput single-cell sequencing of gamete genomes.</title>
        <authorList>
            <person name="Campoy J.A."/>
            <person name="Sun H."/>
            <person name="Goel M."/>
            <person name="Jiao W.-B."/>
            <person name="Folz-Donahue K."/>
            <person name="Wang N."/>
            <person name="Rubio M."/>
            <person name="Liu C."/>
            <person name="Kukat C."/>
            <person name="Ruiz D."/>
            <person name="Huettel B."/>
            <person name="Schneeberger K."/>
        </authorList>
    </citation>
    <scope>NUCLEOTIDE SEQUENCE [LARGE SCALE GENOMIC DNA]</scope>
    <source>
        <strain evidence="3">cv. Rojo Pasion</strain>
    </source>
</reference>
<dbReference type="EMBL" id="CAEKKB010000006">
    <property type="protein sequence ID" value="CAB4315155.1"/>
    <property type="molecule type" value="Genomic_DNA"/>
</dbReference>
<evidence type="ECO:0000256" key="1">
    <source>
        <dbReference type="SAM" id="MobiDB-lite"/>
    </source>
</evidence>
<keyword evidence="3" id="KW-1185">Reference proteome</keyword>
<protein>
    <submittedName>
        <fullName evidence="2">Uncharacterized protein</fullName>
    </submittedName>
</protein>
<dbReference type="AlphaFoldDB" id="A0A6J5XTL2"/>
<dbReference type="Proteomes" id="UP000507245">
    <property type="component" value="Unassembled WGS sequence"/>
</dbReference>
<organism evidence="2 3">
    <name type="scientific">Prunus armeniaca</name>
    <name type="common">Apricot</name>
    <name type="synonym">Armeniaca vulgaris</name>
    <dbReference type="NCBI Taxonomy" id="36596"/>
    <lineage>
        <taxon>Eukaryota</taxon>
        <taxon>Viridiplantae</taxon>
        <taxon>Streptophyta</taxon>
        <taxon>Embryophyta</taxon>
        <taxon>Tracheophyta</taxon>
        <taxon>Spermatophyta</taxon>
        <taxon>Magnoliopsida</taxon>
        <taxon>eudicotyledons</taxon>
        <taxon>Gunneridae</taxon>
        <taxon>Pentapetalae</taxon>
        <taxon>rosids</taxon>
        <taxon>fabids</taxon>
        <taxon>Rosales</taxon>
        <taxon>Rosaceae</taxon>
        <taxon>Amygdaloideae</taxon>
        <taxon>Amygdaleae</taxon>
        <taxon>Prunus</taxon>
    </lineage>
</organism>
<proteinExistence type="predicted"/>
<name>A0A6J5XTL2_PRUAR</name>
<evidence type="ECO:0000313" key="3">
    <source>
        <dbReference type="Proteomes" id="UP000507245"/>
    </source>
</evidence>
<feature type="region of interest" description="Disordered" evidence="1">
    <location>
        <begin position="52"/>
        <end position="76"/>
    </location>
</feature>
<evidence type="ECO:0000313" key="2">
    <source>
        <dbReference type="EMBL" id="CAB4315155.1"/>
    </source>
</evidence>
<accession>A0A6J5XTL2</accession>
<gene>
    <name evidence="2" type="ORF">ORAREDHAP_LOCUS39762</name>
</gene>
<sequence length="76" mass="8591">MQSTCHQNRCRHLRSDLALIWSSPRDARNSSDPPAKRRRFLLTGVSVSLRRVAGDDEKKISGSGHVHRNPEAREEG</sequence>